<dbReference type="KEGG" id="cid:P73_0531"/>
<keyword evidence="2" id="KW-1185">Reference proteome</keyword>
<dbReference type="HOGENOM" id="CLU_123717_2_1_5"/>
<dbReference type="Pfam" id="PF11720">
    <property type="entry name" value="Inhibitor_I78"/>
    <property type="match status" value="1"/>
</dbReference>
<dbReference type="EMBL" id="CP004393">
    <property type="protein sequence ID" value="AJE45246.1"/>
    <property type="molecule type" value="Genomic_DNA"/>
</dbReference>
<protein>
    <recommendedName>
        <fullName evidence="3">Peptidase inhibitor I78 family protein</fullName>
    </recommendedName>
</protein>
<evidence type="ECO:0000313" key="1">
    <source>
        <dbReference type="EMBL" id="AJE45246.1"/>
    </source>
</evidence>
<dbReference type="InterPro" id="IPR021719">
    <property type="entry name" value="Prot_inh_I78"/>
</dbReference>
<name>A0A0B5DWY5_9RHOB</name>
<gene>
    <name evidence="1" type="ORF">P73_0531</name>
</gene>
<reference evidence="1 2" key="1">
    <citation type="journal article" date="2014" name="Int. J. Syst. Evol. Microbiol.">
        <title>Celeribacter indicus sp. nov., a polycyclic aromatic hydrocarbon-degrading bacterium from deep-sea sediment and reclassification of Huaishuia halophila as Celeribacter halophilus comb. nov.</title>
        <authorList>
            <person name="Lai Q."/>
            <person name="Cao J."/>
            <person name="Yuan J."/>
            <person name="Li F."/>
            <person name="Shao Z."/>
        </authorList>
    </citation>
    <scope>NUCLEOTIDE SEQUENCE [LARGE SCALE GENOMIC DNA]</scope>
    <source>
        <strain evidence="1">P73</strain>
    </source>
</reference>
<dbReference type="Gene3D" id="3.30.10.10">
    <property type="entry name" value="Trypsin Inhibitor V, subunit A"/>
    <property type="match status" value="1"/>
</dbReference>
<proteinExistence type="predicted"/>
<dbReference type="AlphaFoldDB" id="A0A0B5DWY5"/>
<dbReference type="RefSeq" id="WP_043868340.1">
    <property type="nucleotide sequence ID" value="NZ_CP004393.1"/>
</dbReference>
<organism evidence="1 2">
    <name type="scientific">Celeribacter indicus</name>
    <dbReference type="NCBI Taxonomy" id="1208324"/>
    <lineage>
        <taxon>Bacteria</taxon>
        <taxon>Pseudomonadati</taxon>
        <taxon>Pseudomonadota</taxon>
        <taxon>Alphaproteobacteria</taxon>
        <taxon>Rhodobacterales</taxon>
        <taxon>Roseobacteraceae</taxon>
        <taxon>Celeribacter</taxon>
    </lineage>
</organism>
<dbReference type="PROSITE" id="PS51257">
    <property type="entry name" value="PROKAR_LIPOPROTEIN"/>
    <property type="match status" value="1"/>
</dbReference>
<evidence type="ECO:0008006" key="3">
    <source>
        <dbReference type="Google" id="ProtNLM"/>
    </source>
</evidence>
<dbReference type="STRING" id="1208324.P73_0531"/>
<evidence type="ECO:0000313" key="2">
    <source>
        <dbReference type="Proteomes" id="UP000031521"/>
    </source>
</evidence>
<sequence>MTSTIRCCAFVLGAFALSACQEEETAPVPETEPPAATEDSCGMDRVEGMVGQDRAAVDALALEGPVRILPPGSMMTMDHRIDRLNIELDDAGKVTRIWCG</sequence>
<dbReference type="OrthoDB" id="8724542at2"/>
<accession>A0A0B5DWY5</accession>
<dbReference type="Proteomes" id="UP000031521">
    <property type="component" value="Chromosome"/>
</dbReference>